<dbReference type="EMBL" id="KQ435688">
    <property type="protein sequence ID" value="KOX81316.1"/>
    <property type="molecule type" value="Genomic_DNA"/>
</dbReference>
<protein>
    <submittedName>
        <fullName evidence="2">Uncharacterized protein</fullName>
    </submittedName>
</protein>
<organism evidence="2 3">
    <name type="scientific">Melipona quadrifasciata</name>
    <dbReference type="NCBI Taxonomy" id="166423"/>
    <lineage>
        <taxon>Eukaryota</taxon>
        <taxon>Metazoa</taxon>
        <taxon>Ecdysozoa</taxon>
        <taxon>Arthropoda</taxon>
        <taxon>Hexapoda</taxon>
        <taxon>Insecta</taxon>
        <taxon>Pterygota</taxon>
        <taxon>Neoptera</taxon>
        <taxon>Endopterygota</taxon>
        <taxon>Hymenoptera</taxon>
        <taxon>Apocrita</taxon>
        <taxon>Aculeata</taxon>
        <taxon>Apoidea</taxon>
        <taxon>Anthophila</taxon>
        <taxon>Apidae</taxon>
        <taxon>Melipona</taxon>
    </lineage>
</organism>
<name>A0A0M9ACX8_9HYME</name>
<accession>A0A0M9ACX8</accession>
<reference evidence="2 3" key="1">
    <citation type="submission" date="2015-07" db="EMBL/GenBank/DDBJ databases">
        <title>The genome of Melipona quadrifasciata.</title>
        <authorList>
            <person name="Pan H."/>
            <person name="Kapheim K."/>
        </authorList>
    </citation>
    <scope>NUCLEOTIDE SEQUENCE [LARGE SCALE GENOMIC DNA]</scope>
    <source>
        <strain evidence="2">0111107301</strain>
        <tissue evidence="2">Whole body</tissue>
    </source>
</reference>
<feature type="compositionally biased region" description="Polar residues" evidence="1">
    <location>
        <begin position="264"/>
        <end position="274"/>
    </location>
</feature>
<evidence type="ECO:0000313" key="3">
    <source>
        <dbReference type="Proteomes" id="UP000053105"/>
    </source>
</evidence>
<feature type="region of interest" description="Disordered" evidence="1">
    <location>
        <begin position="264"/>
        <end position="283"/>
    </location>
</feature>
<evidence type="ECO:0000256" key="1">
    <source>
        <dbReference type="SAM" id="MobiDB-lite"/>
    </source>
</evidence>
<dbReference type="Proteomes" id="UP000053105">
    <property type="component" value="Unassembled WGS sequence"/>
</dbReference>
<sequence length="283" mass="32019">MQLVSERKRHDTFENELRDFGVKRITLYNADFQPVNEVGNDCSLDEGIGMRKKSSIKIELQLHKRTQPRLQYKHSHDVNPGDGISRAMRQLSKISYGPKGNLIYYGVKVRVLKVMDVVEGRMVLGKEFSDSLPQTLVVVTKPTRLVRTHPSGVPHTLLLNVEDRPDRKHHQITPAFRPLEGKRHSESQDIRELTSMRQGISCSQFSTKCSTSIVGAIPRNQKREKETTGDIKGNVAKKAKRKQAYFLAVEWTFVYGNGFGRLPTTGTSRSTQSPDPQPVDIPV</sequence>
<gene>
    <name evidence="2" type="ORF">WN51_12304</name>
</gene>
<proteinExistence type="predicted"/>
<keyword evidence="3" id="KW-1185">Reference proteome</keyword>
<evidence type="ECO:0000313" key="2">
    <source>
        <dbReference type="EMBL" id="KOX81316.1"/>
    </source>
</evidence>
<dbReference type="AlphaFoldDB" id="A0A0M9ACX8"/>